<reference evidence="2 3" key="1">
    <citation type="submission" date="2014-04" db="EMBL/GenBank/DDBJ databases">
        <authorList>
            <consortium name="DOE Joint Genome Institute"/>
            <person name="Kuo A."/>
            <person name="Kohler A."/>
            <person name="Costa M.D."/>
            <person name="Nagy L.G."/>
            <person name="Floudas D."/>
            <person name="Copeland A."/>
            <person name="Barry K.W."/>
            <person name="Cichocki N."/>
            <person name="Veneault-Fourrey C."/>
            <person name="LaButti K."/>
            <person name="Lindquist E.A."/>
            <person name="Lipzen A."/>
            <person name="Lundell T."/>
            <person name="Morin E."/>
            <person name="Murat C."/>
            <person name="Sun H."/>
            <person name="Tunlid A."/>
            <person name="Henrissat B."/>
            <person name="Grigoriev I.V."/>
            <person name="Hibbett D.S."/>
            <person name="Martin F."/>
            <person name="Nordberg H.P."/>
            <person name="Cantor M.N."/>
            <person name="Hua S.X."/>
        </authorList>
    </citation>
    <scope>NUCLEOTIDE SEQUENCE [LARGE SCALE GENOMIC DNA]</scope>
    <source>
        <strain evidence="2 3">441</strain>
    </source>
</reference>
<organism evidence="2 3">
    <name type="scientific">Pisolithus microcarpus 441</name>
    <dbReference type="NCBI Taxonomy" id="765257"/>
    <lineage>
        <taxon>Eukaryota</taxon>
        <taxon>Fungi</taxon>
        <taxon>Dikarya</taxon>
        <taxon>Basidiomycota</taxon>
        <taxon>Agaricomycotina</taxon>
        <taxon>Agaricomycetes</taxon>
        <taxon>Agaricomycetidae</taxon>
        <taxon>Boletales</taxon>
        <taxon>Sclerodermatineae</taxon>
        <taxon>Pisolithaceae</taxon>
        <taxon>Pisolithus</taxon>
    </lineage>
</organism>
<proteinExistence type="predicted"/>
<dbReference type="Proteomes" id="UP000054018">
    <property type="component" value="Unassembled WGS sequence"/>
</dbReference>
<protein>
    <submittedName>
        <fullName evidence="2">Uncharacterized protein</fullName>
    </submittedName>
</protein>
<evidence type="ECO:0000313" key="2">
    <source>
        <dbReference type="EMBL" id="KIK23032.1"/>
    </source>
</evidence>
<dbReference type="AlphaFoldDB" id="A0A0C9ZKX3"/>
<feature type="region of interest" description="Disordered" evidence="1">
    <location>
        <begin position="38"/>
        <end position="93"/>
    </location>
</feature>
<sequence>MLGSLTSLPEKPGVRHVSFPQQYSEVELACRLLQSNRKDRQRLSTSAEQDRPRKWKRKDGKTRPTLRSLRRNQPHCVVQGNSNLSPPSTPNGAEVNSVRLIKRVAPLRPTCPPAGFFSAGYPSFTTALLRFLQDTLPTMPRASGSGSSSVVVSRAVNSLYSIVSKVPRRKFGIAISRCAQLAPDTRKIMQAGDLRVTRVSLTGRDAILFLPPPRPLIQPAGTMVPSLDREHAFKQVSRSSIVPRTENSRHNTHGFANGNKYASGKRRNGGLLSISLKDEERNVGFPQDMVDILQQLEDLAEWVRATPHKNTPVVLGTKCLRGDHHLSRWMPPTSRHMASSTTACEIKTPMSYPKTLESEQGTYVNASVGTNSAGAPISKVNSQQGPAATRAFPTPTVAQGYCGATVSLHDPDNITGFLAGDSGASITRSTPRGLPSHRRPLGALAISLENRSACYRPTMSTCPVSFFPQTVHHIASPCRKGLSFQRSRWRTTAIPPTIPVDHVPVESPYSRRKRMRFPCLSL</sequence>
<dbReference type="EMBL" id="KN833731">
    <property type="protein sequence ID" value="KIK23032.1"/>
    <property type="molecule type" value="Genomic_DNA"/>
</dbReference>
<name>A0A0C9ZKX3_9AGAM</name>
<gene>
    <name evidence="2" type="ORF">PISMIDRAFT_11169</name>
</gene>
<dbReference type="OrthoDB" id="2681292at2759"/>
<reference evidence="3" key="2">
    <citation type="submission" date="2015-01" db="EMBL/GenBank/DDBJ databases">
        <title>Evolutionary Origins and Diversification of the Mycorrhizal Mutualists.</title>
        <authorList>
            <consortium name="DOE Joint Genome Institute"/>
            <consortium name="Mycorrhizal Genomics Consortium"/>
            <person name="Kohler A."/>
            <person name="Kuo A."/>
            <person name="Nagy L.G."/>
            <person name="Floudas D."/>
            <person name="Copeland A."/>
            <person name="Barry K.W."/>
            <person name="Cichocki N."/>
            <person name="Veneault-Fourrey C."/>
            <person name="LaButti K."/>
            <person name="Lindquist E.A."/>
            <person name="Lipzen A."/>
            <person name="Lundell T."/>
            <person name="Morin E."/>
            <person name="Murat C."/>
            <person name="Riley R."/>
            <person name="Ohm R."/>
            <person name="Sun H."/>
            <person name="Tunlid A."/>
            <person name="Henrissat B."/>
            <person name="Grigoriev I.V."/>
            <person name="Hibbett D.S."/>
            <person name="Martin F."/>
        </authorList>
    </citation>
    <scope>NUCLEOTIDE SEQUENCE [LARGE SCALE GENOMIC DNA]</scope>
    <source>
        <strain evidence="3">441</strain>
    </source>
</reference>
<keyword evidence="3" id="KW-1185">Reference proteome</keyword>
<dbReference type="HOGENOM" id="CLU_551059_0_0_1"/>
<evidence type="ECO:0000256" key="1">
    <source>
        <dbReference type="SAM" id="MobiDB-lite"/>
    </source>
</evidence>
<evidence type="ECO:0000313" key="3">
    <source>
        <dbReference type="Proteomes" id="UP000054018"/>
    </source>
</evidence>
<accession>A0A0C9ZKX3</accession>
<feature type="compositionally biased region" description="Basic and acidic residues" evidence="1">
    <location>
        <begin position="38"/>
        <end position="52"/>
    </location>
</feature>